<gene>
    <name evidence="2" type="ORF">TRIADDRAFT_59930</name>
</gene>
<dbReference type="GeneID" id="6757179"/>
<protein>
    <submittedName>
        <fullName evidence="2">Uncharacterized protein</fullName>
    </submittedName>
</protein>
<keyword evidence="3" id="KW-1185">Reference proteome</keyword>
<dbReference type="InParanoid" id="B3S6U3"/>
<dbReference type="KEGG" id="tad:TRIADDRAFT_59930"/>
<evidence type="ECO:0000313" key="3">
    <source>
        <dbReference type="Proteomes" id="UP000009022"/>
    </source>
</evidence>
<proteinExistence type="predicted"/>
<dbReference type="AlphaFoldDB" id="B3S6U3"/>
<name>B3S6U3_TRIAD</name>
<keyword evidence="1" id="KW-1133">Transmembrane helix</keyword>
<accession>B3S6U3</accession>
<dbReference type="CTD" id="6757179"/>
<evidence type="ECO:0000313" key="2">
    <source>
        <dbReference type="EMBL" id="EDV21682.1"/>
    </source>
</evidence>
<organism evidence="2 3">
    <name type="scientific">Trichoplax adhaerens</name>
    <name type="common">Trichoplax reptans</name>
    <dbReference type="NCBI Taxonomy" id="10228"/>
    <lineage>
        <taxon>Eukaryota</taxon>
        <taxon>Metazoa</taxon>
        <taxon>Placozoa</taxon>
        <taxon>Uniplacotomia</taxon>
        <taxon>Trichoplacea</taxon>
        <taxon>Trichoplacidae</taxon>
        <taxon>Trichoplax</taxon>
    </lineage>
</organism>
<sequence length="475" mass="56769">MYTYTTAIVIASIAIVVSIYTRFDLFDMENLNRSKIGNELLHHYICPNVEQASAIAMDVHAFNPFDRISRQKCIDSFSTTYNLVYYSLCLDNSYKLIVLRGPSQCGKSKSLQQFLYYLRQRHILAIDFNFANIQNELHMESFLNMAILEAITQINLDFHIGDVMKFDTILKKLPYRLTKCNYYKIMPMGILWNHNLFFTWTSWKNKQQNNLKPFIMQILNDPCSNKNYVTTLMTILAALAEVDRKLQPIVVFRDLHKSILNPRTSSLIFNLLQELFHFIDNQRNHLLLFPVVMEMSDYVWYDFFYVRSHQFNIPKVSYDAIVMEPLFEEEIYQKIVYVYQLLPGKIFNLVWQRIGHDRSLWSQFLYRYDYLKIRNIGPDDYIRTIINQLQLESDLKIFHILSQVTRENKSLSLAFLKTLHSNNYVLNTLEWIVRQEAKYLLQERLAYIDKEFNFQIQHKLYQASIQKYYERIEQK</sequence>
<dbReference type="RefSeq" id="XP_002115830.1">
    <property type="nucleotide sequence ID" value="XM_002115794.1"/>
</dbReference>
<feature type="transmembrane region" description="Helical" evidence="1">
    <location>
        <begin position="6"/>
        <end position="25"/>
    </location>
</feature>
<dbReference type="HOGENOM" id="CLU_575322_0_0_1"/>
<reference evidence="2 3" key="1">
    <citation type="journal article" date="2008" name="Nature">
        <title>The Trichoplax genome and the nature of placozoans.</title>
        <authorList>
            <person name="Srivastava M."/>
            <person name="Begovic E."/>
            <person name="Chapman J."/>
            <person name="Putnam N.H."/>
            <person name="Hellsten U."/>
            <person name="Kawashima T."/>
            <person name="Kuo A."/>
            <person name="Mitros T."/>
            <person name="Salamov A."/>
            <person name="Carpenter M.L."/>
            <person name="Signorovitch A.Y."/>
            <person name="Moreno M.A."/>
            <person name="Kamm K."/>
            <person name="Grimwood J."/>
            <person name="Schmutz J."/>
            <person name="Shapiro H."/>
            <person name="Grigoriev I.V."/>
            <person name="Buss L.W."/>
            <person name="Schierwater B."/>
            <person name="Dellaporta S.L."/>
            <person name="Rokhsar D.S."/>
        </authorList>
    </citation>
    <scope>NUCLEOTIDE SEQUENCE [LARGE SCALE GENOMIC DNA]</scope>
    <source>
        <strain evidence="2 3">Grell-BS-1999</strain>
    </source>
</reference>
<keyword evidence="1" id="KW-0812">Transmembrane</keyword>
<dbReference type="Proteomes" id="UP000009022">
    <property type="component" value="Unassembled WGS sequence"/>
</dbReference>
<keyword evidence="1" id="KW-0472">Membrane</keyword>
<evidence type="ECO:0000256" key="1">
    <source>
        <dbReference type="SAM" id="Phobius"/>
    </source>
</evidence>
<dbReference type="EMBL" id="DS985252">
    <property type="protein sequence ID" value="EDV21682.1"/>
    <property type="molecule type" value="Genomic_DNA"/>
</dbReference>